<dbReference type="Gene3D" id="3.30.1150.10">
    <property type="match status" value="1"/>
</dbReference>
<comment type="caution">
    <text evidence="13">The sequence shown here is derived from an EMBL/GenBank/DDBJ whole genome shotgun (WGS) entry which is preliminary data.</text>
</comment>
<dbReference type="InterPro" id="IPR006260">
    <property type="entry name" value="TonB/TolA_C"/>
</dbReference>
<feature type="transmembrane region" description="Helical" evidence="10">
    <location>
        <begin position="12"/>
        <end position="32"/>
    </location>
</feature>
<name>A0A562Q731_9PSED</name>
<gene>
    <name evidence="13" type="ORF">IQ22_03309</name>
</gene>
<evidence type="ECO:0000259" key="12">
    <source>
        <dbReference type="PROSITE" id="PS52015"/>
    </source>
</evidence>
<dbReference type="OrthoDB" id="1628901at2"/>
<dbReference type="PANTHER" id="PTHR33446:SF2">
    <property type="entry name" value="PROTEIN TONB"/>
    <property type="match status" value="1"/>
</dbReference>
<dbReference type="Pfam" id="PF03544">
    <property type="entry name" value="TonB_C"/>
    <property type="match status" value="1"/>
</dbReference>
<keyword evidence="7 10" id="KW-0653">Protein transport</keyword>
<feature type="compositionally biased region" description="Basic and acidic residues" evidence="11">
    <location>
        <begin position="90"/>
        <end position="125"/>
    </location>
</feature>
<keyword evidence="10" id="KW-0735">Signal-anchor</keyword>
<keyword evidence="5 10" id="KW-0997">Cell inner membrane</keyword>
<keyword evidence="9 10" id="KW-0472">Membrane</keyword>
<dbReference type="InterPro" id="IPR037682">
    <property type="entry name" value="TonB_C"/>
</dbReference>
<dbReference type="GO" id="GO:0055085">
    <property type="term" value="P:transmembrane transport"/>
    <property type="evidence" value="ECO:0007669"/>
    <property type="project" value="InterPro"/>
</dbReference>
<evidence type="ECO:0000313" key="13">
    <source>
        <dbReference type="EMBL" id="TWI52539.1"/>
    </source>
</evidence>
<keyword evidence="8 10" id="KW-1133">Transmembrane helix</keyword>
<comment type="subcellular location">
    <subcellularLocation>
        <location evidence="1 10">Cell inner membrane</location>
        <topology evidence="1 10">Single-pass membrane protein</topology>
        <orientation evidence="1 10">Periplasmic side</orientation>
    </subcellularLocation>
</comment>
<keyword evidence="3 10" id="KW-0813">Transport</keyword>
<evidence type="ECO:0000256" key="9">
    <source>
        <dbReference type="ARBA" id="ARBA00023136"/>
    </source>
</evidence>
<evidence type="ECO:0000256" key="11">
    <source>
        <dbReference type="SAM" id="MobiDB-lite"/>
    </source>
</evidence>
<dbReference type="PRINTS" id="PR01374">
    <property type="entry name" value="TONBPROTEIN"/>
</dbReference>
<reference evidence="13 14" key="1">
    <citation type="journal article" date="2015" name="Stand. Genomic Sci.">
        <title>Genomic Encyclopedia of Bacterial and Archaeal Type Strains, Phase III: the genomes of soil and plant-associated and newly described type strains.</title>
        <authorList>
            <person name="Whitman W.B."/>
            <person name="Woyke T."/>
            <person name="Klenk H.P."/>
            <person name="Zhou Y."/>
            <person name="Lilburn T.G."/>
            <person name="Beck B.J."/>
            <person name="De Vos P."/>
            <person name="Vandamme P."/>
            <person name="Eisen J.A."/>
            <person name="Garrity G."/>
            <person name="Hugenholtz P."/>
            <person name="Kyrpides N.C."/>
        </authorList>
    </citation>
    <scope>NUCLEOTIDE SEQUENCE [LARGE SCALE GENOMIC DNA]</scope>
    <source>
        <strain evidence="13 14">CGMCC 1.6858</strain>
    </source>
</reference>
<comment type="similarity">
    <text evidence="2 10">Belongs to the TonB family.</text>
</comment>
<evidence type="ECO:0000256" key="5">
    <source>
        <dbReference type="ARBA" id="ARBA00022519"/>
    </source>
</evidence>
<dbReference type="EMBL" id="VLKY01000011">
    <property type="protein sequence ID" value="TWI52539.1"/>
    <property type="molecule type" value="Genomic_DNA"/>
</dbReference>
<evidence type="ECO:0000256" key="4">
    <source>
        <dbReference type="ARBA" id="ARBA00022475"/>
    </source>
</evidence>
<feature type="compositionally biased region" description="Low complexity" evidence="11">
    <location>
        <begin position="60"/>
        <end position="70"/>
    </location>
</feature>
<dbReference type="PANTHER" id="PTHR33446">
    <property type="entry name" value="PROTEIN TONB-RELATED"/>
    <property type="match status" value="1"/>
</dbReference>
<dbReference type="GO" id="GO:0015891">
    <property type="term" value="P:siderophore transport"/>
    <property type="evidence" value="ECO:0007669"/>
    <property type="project" value="InterPro"/>
</dbReference>
<evidence type="ECO:0000256" key="3">
    <source>
        <dbReference type="ARBA" id="ARBA00022448"/>
    </source>
</evidence>
<evidence type="ECO:0000256" key="7">
    <source>
        <dbReference type="ARBA" id="ARBA00022927"/>
    </source>
</evidence>
<evidence type="ECO:0000256" key="8">
    <source>
        <dbReference type="ARBA" id="ARBA00022989"/>
    </source>
</evidence>
<evidence type="ECO:0000256" key="10">
    <source>
        <dbReference type="RuleBase" id="RU362123"/>
    </source>
</evidence>
<dbReference type="RefSeq" id="WP_145143836.1">
    <property type="nucleotide sequence ID" value="NZ_VLKY01000011.1"/>
</dbReference>
<keyword evidence="4 10" id="KW-1003">Cell membrane</keyword>
<dbReference type="InterPro" id="IPR051045">
    <property type="entry name" value="TonB-dependent_transducer"/>
</dbReference>
<dbReference type="NCBIfam" id="TIGR01352">
    <property type="entry name" value="tonB_Cterm"/>
    <property type="match status" value="1"/>
</dbReference>
<evidence type="ECO:0000256" key="2">
    <source>
        <dbReference type="ARBA" id="ARBA00006555"/>
    </source>
</evidence>
<dbReference type="GO" id="GO:0015031">
    <property type="term" value="P:protein transport"/>
    <property type="evidence" value="ECO:0007669"/>
    <property type="project" value="UniProtKB-UniRule"/>
</dbReference>
<dbReference type="GO" id="GO:0031992">
    <property type="term" value="F:energy transducer activity"/>
    <property type="evidence" value="ECO:0007669"/>
    <property type="project" value="InterPro"/>
</dbReference>
<comment type="function">
    <text evidence="10">Interacts with outer membrane receptor proteins that carry out high-affinity binding and energy dependent uptake into the periplasmic space of specific substrates. It could act to transduce energy from the cytoplasmic membrane to specific energy-requiring processes in the outer membrane, resulting in the release into the periplasm of ligands bound by these outer membrane proteins.</text>
</comment>
<feature type="compositionally biased region" description="Basic and acidic residues" evidence="11">
    <location>
        <begin position="133"/>
        <end position="174"/>
    </location>
</feature>
<proteinExistence type="inferred from homology"/>
<feature type="region of interest" description="Disordered" evidence="11">
    <location>
        <begin position="53"/>
        <end position="177"/>
    </location>
</feature>
<dbReference type="InterPro" id="IPR003538">
    <property type="entry name" value="TonB"/>
</dbReference>
<evidence type="ECO:0000256" key="6">
    <source>
        <dbReference type="ARBA" id="ARBA00022692"/>
    </source>
</evidence>
<dbReference type="GO" id="GO:0098797">
    <property type="term" value="C:plasma membrane protein complex"/>
    <property type="evidence" value="ECO:0007669"/>
    <property type="project" value="TreeGrafter"/>
</dbReference>
<accession>A0A562Q731</accession>
<dbReference type="GO" id="GO:0030288">
    <property type="term" value="C:outer membrane-bounded periplasmic space"/>
    <property type="evidence" value="ECO:0007669"/>
    <property type="project" value="InterPro"/>
</dbReference>
<organism evidence="13 14">
    <name type="scientific">Pseudomonas duriflava</name>
    <dbReference type="NCBI Taxonomy" id="459528"/>
    <lineage>
        <taxon>Bacteria</taxon>
        <taxon>Pseudomonadati</taxon>
        <taxon>Pseudomonadota</taxon>
        <taxon>Gammaproteobacteria</taxon>
        <taxon>Pseudomonadales</taxon>
        <taxon>Pseudomonadaceae</taxon>
        <taxon>Pseudomonas</taxon>
    </lineage>
</organism>
<dbReference type="SUPFAM" id="SSF74653">
    <property type="entry name" value="TolA/TonB C-terminal domain"/>
    <property type="match status" value="1"/>
</dbReference>
<keyword evidence="6 10" id="KW-0812">Transmembrane</keyword>
<feature type="domain" description="TonB C-terminal" evidence="12">
    <location>
        <begin position="179"/>
        <end position="272"/>
    </location>
</feature>
<protein>
    <recommendedName>
        <fullName evidence="10">Protein TonB</fullName>
    </recommendedName>
</protein>
<keyword evidence="14" id="KW-1185">Reference proteome</keyword>
<dbReference type="AlphaFoldDB" id="A0A562Q731"/>
<dbReference type="Proteomes" id="UP000316905">
    <property type="component" value="Unassembled WGS sequence"/>
</dbReference>
<evidence type="ECO:0000313" key="14">
    <source>
        <dbReference type="Proteomes" id="UP000316905"/>
    </source>
</evidence>
<evidence type="ECO:0000256" key="1">
    <source>
        <dbReference type="ARBA" id="ARBA00004383"/>
    </source>
</evidence>
<sequence>MTTATFAAERLLPAGVALAVHGVVITALILGLKPTLPPLPMPSPMQTTLVQLPPEPAPTEAPVREPVAAPRPQPDIARPVPVPPPVDEALLARRRTEAKRLDTEKQQRLAERRLAEEKRSREAQRLKARQLARQHEADVQARTEAERQATDQARLAEARAAREAAERARAHMADTEGASSTINYEPLVKKAPVYPERALGKRLEGDCTVEYTVTAKGTVSQPHIVSGACDDEVFARPSMAAASRFKYQPRIVNGHAVKVTNVRNTFHFRLQN</sequence>
<dbReference type="PROSITE" id="PS52015">
    <property type="entry name" value="TONB_CTD"/>
    <property type="match status" value="1"/>
</dbReference>